<keyword evidence="8" id="KW-0378">Hydrolase</keyword>
<dbReference type="PANTHER" id="PTHR31120:SF6">
    <property type="entry name" value="METALLOPROTEASE TIKI HOMOLOG"/>
    <property type="match status" value="1"/>
</dbReference>
<evidence type="ECO:0000256" key="5">
    <source>
        <dbReference type="ARBA" id="ARBA00022692"/>
    </source>
</evidence>
<sequence length="1200" mass="136608">MTRRSVIVSIVLLTAFILADSVGLGQERKDPSRHRLLWRITGPGAVGTSYLFGTMHVRDERAFAFGDSVLPALRRCSAFAMEVDMDSVQNAMMEGQFEGTDDSSATSVKERIRAWARDAILMTPQDKRIETVFDNITIGRKPMPLHRDDYLLHLDLYLERMAKAEGKACHGLENVATVRSYLSVLFEGPSADSTFTVTNNREMADRQLRTLALYEQGDVEGLYVNMGIATSSAYMDAIIHRRNEGMIGRITGLLKEESTFIAVGAAHLWGERGLVALLRKRGFTVEPVVQTFQDSLPPRNPPFMPYGTHVFRTTDSILSFISPIPLQQAPALVREATLSQLPMDGEMFVGADAARQESVSIIHLTGLMHQANSDNTSMFGDIVEGLSTDVDTVLSAQERIIAGKGVFLVNAIRKKIQLTMLVVKTESTMSLIILTQRDRDTSLLDYIEQSLTIGESMRIDETWEVYTDDTLGFSVDMPKAAVTRESKDSEANIRKLWQRMYTEGSGASTLMVQIMDLMPGYVWSNEPFRTIPDIMATAMGAEVTDTVYDELQGYPHCMATLTKKGEVACILHLVVRDGRMYLLLGNWMAEHGKASVDRFVASFKLRPFRRVQHWPITACMDSTLMLPLPTHTSGPEAEHREVIGRTIGIYRQDTISNVMWFVGRVILPEYQTFDGSTDAAMDTILARAGLIDSMTVVDTTIVDGVVRIREIHRRLDRGFGMSVQRTFFCGTELYVLSSLITMPTYRDRRLWSAPFDEMTCRCSIDTTTRFTSMADRLFADVVSDDSIRKDRAMEYLRMSRMNPSDYDIYMARYRSWMKDRRDSYVDAKDYVLTDLFRHDDVRTRRLLLALADSTNDAQTRADIHNDVISYRDIASTELLDSLVGSGTVPDTTWSLDLFRWMLMDSILIDPLARVADRYYLRPKLRDLYLMTKGIQYETERVLPDRDKACINKVERILTTVMQEMDKPPVMTSMREMRRQYSTMVNSLSLLWYHRHDKKVIGLMRSLIMNPHQDVGLEAIRNLATAGQRLDTRSIRRFFADAGRRMSMLRLCDSTRSISAVPKSVLTDTSLMEALIVEEVQRVSQEPYGEDTYDETVPLFGEKGYRQPSSIVVKDYQEENPDYRGRWILVKFRTNLPYGPDVWYAGIAGPFFPDMRGHIGKLSFVTKYDVFDDYDADEHARLLMEWKVEQDSYEYEDAADE</sequence>
<evidence type="ECO:0000256" key="1">
    <source>
        <dbReference type="ARBA" id="ARBA00001936"/>
    </source>
</evidence>
<evidence type="ECO:0000256" key="11">
    <source>
        <dbReference type="ARBA" id="ARBA00023136"/>
    </source>
</evidence>
<evidence type="ECO:0000256" key="12">
    <source>
        <dbReference type="ARBA" id="ARBA00023180"/>
    </source>
</evidence>
<keyword evidence="9" id="KW-1133">Transmembrane helix</keyword>
<dbReference type="InterPro" id="IPR002816">
    <property type="entry name" value="TraB/PrgY/GumN_fam"/>
</dbReference>
<evidence type="ECO:0000256" key="4">
    <source>
        <dbReference type="ARBA" id="ARBA00022670"/>
    </source>
</evidence>
<dbReference type="GO" id="GO:0016020">
    <property type="term" value="C:membrane"/>
    <property type="evidence" value="ECO:0007669"/>
    <property type="project" value="UniProtKB-SubCell"/>
</dbReference>
<keyword evidence="10" id="KW-0482">Metalloprotease</keyword>
<reference evidence="13 14" key="1">
    <citation type="submission" date="2016-09" db="EMBL/GenBank/DDBJ databases">
        <title>Genome-resolved meta-omics ties microbial dynamics to process performance in biotechnology for thiocyanate degradation.</title>
        <authorList>
            <person name="Kantor R.S."/>
            <person name="Huddy R.J."/>
            <person name="Iyer R."/>
            <person name="Thomas B.C."/>
            <person name="Brown C.T."/>
            <person name="Anantharaman K."/>
            <person name="Tringe S."/>
            <person name="Hettich R.L."/>
            <person name="Harrison S.T."/>
            <person name="Banfield J.F."/>
        </authorList>
    </citation>
    <scope>NUCLEOTIDE SEQUENCE [LARGE SCALE GENOMIC DNA]</scope>
    <source>
        <strain evidence="13">59-99</strain>
    </source>
</reference>
<evidence type="ECO:0000313" key="13">
    <source>
        <dbReference type="EMBL" id="OJX60825.1"/>
    </source>
</evidence>
<dbReference type="Pfam" id="PF01963">
    <property type="entry name" value="TraB_PrgY_gumN"/>
    <property type="match status" value="1"/>
</dbReference>
<accession>A0A1M3L5K0</accession>
<dbReference type="AlphaFoldDB" id="A0A1M3L5K0"/>
<protein>
    <recommendedName>
        <fullName evidence="15">TraB/GumN family protein</fullName>
    </recommendedName>
</protein>
<dbReference type="STRING" id="1895771.BGO89_04475"/>
<gene>
    <name evidence="13" type="ORF">BGO89_04475</name>
</gene>
<evidence type="ECO:0000256" key="9">
    <source>
        <dbReference type="ARBA" id="ARBA00022989"/>
    </source>
</evidence>
<evidence type="ECO:0000256" key="7">
    <source>
        <dbReference type="ARBA" id="ARBA00022729"/>
    </source>
</evidence>
<keyword evidence="4" id="KW-0645">Protease</keyword>
<comment type="subcellular location">
    <subcellularLocation>
        <location evidence="3">Membrane</location>
        <topology evidence="3">Single-pass type I membrane protein</topology>
    </subcellularLocation>
</comment>
<evidence type="ECO:0000256" key="3">
    <source>
        <dbReference type="ARBA" id="ARBA00004479"/>
    </source>
</evidence>
<evidence type="ECO:0000256" key="8">
    <source>
        <dbReference type="ARBA" id="ARBA00022801"/>
    </source>
</evidence>
<comment type="caution">
    <text evidence="13">The sequence shown here is derived from an EMBL/GenBank/DDBJ whole genome shotgun (WGS) entry which is preliminary data.</text>
</comment>
<evidence type="ECO:0000313" key="14">
    <source>
        <dbReference type="Proteomes" id="UP000184233"/>
    </source>
</evidence>
<keyword evidence="5" id="KW-0812">Transmembrane</keyword>
<comment type="cofactor">
    <cofactor evidence="1">
        <name>Mn(2+)</name>
        <dbReference type="ChEBI" id="CHEBI:29035"/>
    </cofactor>
</comment>
<dbReference type="GO" id="GO:0006508">
    <property type="term" value="P:proteolysis"/>
    <property type="evidence" value="ECO:0007669"/>
    <property type="project" value="UniProtKB-KW"/>
</dbReference>
<keyword evidence="12" id="KW-0325">Glycoprotein</keyword>
<evidence type="ECO:0000256" key="2">
    <source>
        <dbReference type="ARBA" id="ARBA00001941"/>
    </source>
</evidence>
<keyword evidence="6" id="KW-0479">Metal-binding</keyword>
<evidence type="ECO:0008006" key="15">
    <source>
        <dbReference type="Google" id="ProtNLM"/>
    </source>
</evidence>
<dbReference type="GO" id="GO:0046872">
    <property type="term" value="F:metal ion binding"/>
    <property type="evidence" value="ECO:0007669"/>
    <property type="project" value="UniProtKB-KW"/>
</dbReference>
<name>A0A1M3L5K0_9BACT</name>
<keyword evidence="11" id="KW-0472">Membrane</keyword>
<dbReference type="EMBL" id="MKVH01000003">
    <property type="protein sequence ID" value="OJX60825.1"/>
    <property type="molecule type" value="Genomic_DNA"/>
</dbReference>
<dbReference type="PANTHER" id="PTHR31120">
    <property type="entry name" value="METALLOPROTEASE TIKI"/>
    <property type="match status" value="1"/>
</dbReference>
<keyword evidence="7" id="KW-0732">Signal</keyword>
<dbReference type="InterPro" id="IPR040230">
    <property type="entry name" value="TIKI1/2-like"/>
</dbReference>
<dbReference type="CDD" id="cd14789">
    <property type="entry name" value="Tiki"/>
    <property type="match status" value="1"/>
</dbReference>
<proteinExistence type="predicted"/>
<dbReference type="GO" id="GO:0030178">
    <property type="term" value="P:negative regulation of Wnt signaling pathway"/>
    <property type="evidence" value="ECO:0007669"/>
    <property type="project" value="InterPro"/>
</dbReference>
<organism evidence="13 14">
    <name type="scientific">Candidatus Kapaibacterium thiocyanatum</name>
    <dbReference type="NCBI Taxonomy" id="1895771"/>
    <lineage>
        <taxon>Bacteria</taxon>
        <taxon>Pseudomonadati</taxon>
        <taxon>Candidatus Kapaibacteriota</taxon>
        <taxon>Candidatus Kapaibacteriia</taxon>
        <taxon>Candidatus Kapaibacteriales</taxon>
        <taxon>Candidatus Kapaibacteriaceae</taxon>
        <taxon>Candidatus Kapaibacterium</taxon>
    </lineage>
</organism>
<evidence type="ECO:0000256" key="10">
    <source>
        <dbReference type="ARBA" id="ARBA00023049"/>
    </source>
</evidence>
<evidence type="ECO:0000256" key="6">
    <source>
        <dbReference type="ARBA" id="ARBA00022723"/>
    </source>
</evidence>
<dbReference type="GO" id="GO:0004222">
    <property type="term" value="F:metalloendopeptidase activity"/>
    <property type="evidence" value="ECO:0007669"/>
    <property type="project" value="TreeGrafter"/>
</dbReference>
<dbReference type="Proteomes" id="UP000184233">
    <property type="component" value="Unassembled WGS sequence"/>
</dbReference>
<comment type="cofactor">
    <cofactor evidence="2">
        <name>Co(2+)</name>
        <dbReference type="ChEBI" id="CHEBI:48828"/>
    </cofactor>
</comment>